<keyword evidence="1" id="KW-0067">ATP-binding</keyword>
<evidence type="ECO:0000313" key="2">
    <source>
        <dbReference type="EMBL" id="MDN0073493.1"/>
    </source>
</evidence>
<dbReference type="Pfam" id="PF03702">
    <property type="entry name" value="AnmK"/>
    <property type="match status" value="1"/>
</dbReference>
<reference evidence="2" key="1">
    <citation type="submission" date="2023-06" db="EMBL/GenBank/DDBJ databases">
        <authorList>
            <person name="Zhang S."/>
        </authorList>
    </citation>
    <scope>NUCLEOTIDE SEQUENCE</scope>
    <source>
        <strain evidence="2">SG2303</strain>
    </source>
</reference>
<accession>A0ABT7XID1</accession>
<name>A0ABT7XID1_9NEIS</name>
<dbReference type="PANTHER" id="PTHR30605">
    <property type="entry name" value="ANHYDRO-N-ACETYLMURAMIC ACID KINASE"/>
    <property type="match status" value="1"/>
</dbReference>
<feature type="binding site" evidence="1">
    <location>
        <begin position="17"/>
        <end position="24"/>
    </location>
    <ligand>
        <name>ATP</name>
        <dbReference type="ChEBI" id="CHEBI:30616"/>
    </ligand>
</feature>
<dbReference type="Gene3D" id="3.30.420.40">
    <property type="match status" value="2"/>
</dbReference>
<dbReference type="NCBIfam" id="NF007139">
    <property type="entry name" value="PRK09585.1-3"/>
    <property type="match status" value="1"/>
</dbReference>
<dbReference type="SUPFAM" id="SSF53067">
    <property type="entry name" value="Actin-like ATPase domain"/>
    <property type="match status" value="1"/>
</dbReference>
<evidence type="ECO:0000256" key="1">
    <source>
        <dbReference type="HAMAP-Rule" id="MF_01270"/>
    </source>
</evidence>
<dbReference type="CDD" id="cd24050">
    <property type="entry name" value="ASKHA_NBD_ANMK"/>
    <property type="match status" value="1"/>
</dbReference>
<dbReference type="HAMAP" id="MF_01270">
    <property type="entry name" value="AnhMurNAc_kinase"/>
    <property type="match status" value="1"/>
</dbReference>
<dbReference type="GO" id="GO:0016301">
    <property type="term" value="F:kinase activity"/>
    <property type="evidence" value="ECO:0007669"/>
    <property type="project" value="UniProtKB-KW"/>
</dbReference>
<dbReference type="Proteomes" id="UP001168540">
    <property type="component" value="Unassembled WGS sequence"/>
</dbReference>
<comment type="pathway">
    <text evidence="1">Cell wall biogenesis; peptidoglycan recycling.</text>
</comment>
<protein>
    <recommendedName>
        <fullName evidence="1">Anhydro-N-acetylmuramic acid kinase</fullName>
        <ecNumber evidence="1">2.7.1.170</ecNumber>
    </recommendedName>
    <alternativeName>
        <fullName evidence="1">AnhMurNAc kinase</fullName>
    </alternativeName>
</protein>
<keyword evidence="3" id="KW-1185">Reference proteome</keyword>
<sequence>MSPTGGSVDRYIGLMSGTSLDGVDAVLVEFDAVGRPRLLGEATLSYPSDVREAVLALQPVDGNELDRAARLGNRLADLYAETVARLLAATGFDASAIRAIGCHGQTIRHAPEVGYTIQIGNLARLAERAGIDVIGDFRSRDVAAGGQGAPLVPAFHLGVFGSDDEGRVVINIGGIANLSVLEPDGSAIGFDCGPGNMLLDAWVHRHHGHTFDADGAWAASGTVVPELLTAMLAEPFFAAPPPKSTGRDLFDLRWLDALLARLRPRLGDVLPVDVQATLLALTVEGIASAVELHAPNAVALYVCGGGARNGFLMQQLGRRMPRHRLATTDALGLGAQQVEAAAFAWLARQFVERHPGNLPGVTGAAGLRVLGALYPV</sequence>
<organism evidence="2 3">
    <name type="scientific">Crenobacter oryzisoli</name>
    <dbReference type="NCBI Taxonomy" id="3056844"/>
    <lineage>
        <taxon>Bacteria</taxon>
        <taxon>Pseudomonadati</taxon>
        <taxon>Pseudomonadota</taxon>
        <taxon>Betaproteobacteria</taxon>
        <taxon>Neisseriales</taxon>
        <taxon>Neisseriaceae</taxon>
        <taxon>Crenobacter</taxon>
    </lineage>
</organism>
<comment type="similarity">
    <text evidence="1">Belongs to the anhydro-N-acetylmuramic acid kinase family.</text>
</comment>
<dbReference type="InterPro" id="IPR043129">
    <property type="entry name" value="ATPase_NBD"/>
</dbReference>
<comment type="function">
    <text evidence="1">Catalyzes the specific phosphorylation of 1,6-anhydro-N-acetylmuramic acid (anhMurNAc) with the simultaneous cleavage of the 1,6-anhydro ring, generating MurNAc-6-P. Is required for the utilization of anhMurNAc either imported from the medium or derived from its own cell wall murein, and thus plays a role in cell wall recycling.</text>
</comment>
<keyword evidence="1" id="KW-0547">Nucleotide-binding</keyword>
<proteinExistence type="inferred from homology"/>
<dbReference type="EMBL" id="JAUEDK010000002">
    <property type="protein sequence ID" value="MDN0073493.1"/>
    <property type="molecule type" value="Genomic_DNA"/>
</dbReference>
<comment type="catalytic activity">
    <reaction evidence="1">
        <text>1,6-anhydro-N-acetyl-beta-muramate + ATP + H2O = N-acetyl-D-muramate 6-phosphate + ADP + H(+)</text>
        <dbReference type="Rhea" id="RHEA:24952"/>
        <dbReference type="ChEBI" id="CHEBI:15377"/>
        <dbReference type="ChEBI" id="CHEBI:15378"/>
        <dbReference type="ChEBI" id="CHEBI:30616"/>
        <dbReference type="ChEBI" id="CHEBI:58690"/>
        <dbReference type="ChEBI" id="CHEBI:58722"/>
        <dbReference type="ChEBI" id="CHEBI:456216"/>
        <dbReference type="EC" id="2.7.1.170"/>
    </reaction>
</comment>
<dbReference type="EC" id="2.7.1.170" evidence="1"/>
<keyword evidence="1 2" id="KW-0808">Transferase</keyword>
<comment type="caution">
    <text evidence="2">The sequence shown here is derived from an EMBL/GenBank/DDBJ whole genome shotgun (WGS) entry which is preliminary data.</text>
</comment>
<dbReference type="InterPro" id="IPR005338">
    <property type="entry name" value="Anhydro_N_Ac-Mur_kinase"/>
</dbReference>
<keyword evidence="1" id="KW-0119">Carbohydrate metabolism</keyword>
<evidence type="ECO:0000313" key="3">
    <source>
        <dbReference type="Proteomes" id="UP001168540"/>
    </source>
</evidence>
<dbReference type="PANTHER" id="PTHR30605:SF0">
    <property type="entry name" value="ANHYDRO-N-ACETYLMURAMIC ACID KINASE"/>
    <property type="match status" value="1"/>
</dbReference>
<keyword evidence="1 2" id="KW-0418">Kinase</keyword>
<comment type="pathway">
    <text evidence="1">Amino-sugar metabolism; 1,6-anhydro-N-acetylmuramate degradation.</text>
</comment>
<gene>
    <name evidence="1" type="primary">anmK</name>
    <name evidence="2" type="ORF">QU481_01085</name>
</gene>
<dbReference type="RefSeq" id="WP_289828197.1">
    <property type="nucleotide sequence ID" value="NZ_JAUEDK010000002.1"/>
</dbReference>